<evidence type="ECO:0000256" key="7">
    <source>
        <dbReference type="PIRSR" id="PIRSR602640-2"/>
    </source>
</evidence>
<dbReference type="eggNOG" id="ENOG502QUCT">
    <property type="taxonomic scope" value="Eukaryota"/>
</dbReference>
<dbReference type="GO" id="GO:0004064">
    <property type="term" value="F:arylesterase activity"/>
    <property type="evidence" value="ECO:0007669"/>
    <property type="project" value="UniProtKB-UniRule"/>
</dbReference>
<proteinExistence type="inferred from homology"/>
<gene>
    <name evidence="10" type="ORF">BRAFLDRAFT_100225</name>
</gene>
<dbReference type="PANTHER" id="PTHR11799:SF12">
    <property type="entry name" value="PARAOXONASE-RELATED"/>
    <property type="match status" value="1"/>
</dbReference>
<dbReference type="InterPro" id="IPR011042">
    <property type="entry name" value="6-blade_b-propeller_TolB-like"/>
</dbReference>
<dbReference type="InterPro" id="IPR051288">
    <property type="entry name" value="Serum_paraoxonase/arylesterase"/>
</dbReference>
<organism>
    <name type="scientific">Branchiostoma floridae</name>
    <name type="common">Florida lancelet</name>
    <name type="synonym">Amphioxus</name>
    <dbReference type="NCBI Taxonomy" id="7739"/>
    <lineage>
        <taxon>Eukaryota</taxon>
        <taxon>Metazoa</taxon>
        <taxon>Chordata</taxon>
        <taxon>Cephalochordata</taxon>
        <taxon>Leptocardii</taxon>
        <taxon>Amphioxiformes</taxon>
        <taxon>Branchiostomatidae</taxon>
        <taxon>Branchiostoma</taxon>
    </lineage>
</organism>
<evidence type="ECO:0000256" key="1">
    <source>
        <dbReference type="ARBA" id="ARBA00000368"/>
    </source>
</evidence>
<evidence type="ECO:0000256" key="8">
    <source>
        <dbReference type="PIRSR" id="PIRSR602640-3"/>
    </source>
</evidence>
<comment type="catalytic activity">
    <reaction evidence="1 9">
        <text>a phenyl acetate + H2O = a phenol + acetate + H(+)</text>
        <dbReference type="Rhea" id="RHEA:17309"/>
        <dbReference type="ChEBI" id="CHEBI:15377"/>
        <dbReference type="ChEBI" id="CHEBI:15378"/>
        <dbReference type="ChEBI" id="CHEBI:30089"/>
        <dbReference type="ChEBI" id="CHEBI:33853"/>
        <dbReference type="ChEBI" id="CHEBI:140310"/>
        <dbReference type="EC" id="3.1.1.2"/>
    </reaction>
</comment>
<feature type="binding site" evidence="7">
    <location>
        <position position="174"/>
    </location>
    <ligand>
        <name>Ca(2+)</name>
        <dbReference type="ChEBI" id="CHEBI:29108"/>
        <label>1</label>
        <note>catalytic</note>
    </ligand>
</feature>
<evidence type="ECO:0000256" key="2">
    <source>
        <dbReference type="ARBA" id="ARBA00008595"/>
    </source>
</evidence>
<keyword evidence="3 9" id="KW-0378">Hydrolase</keyword>
<feature type="binding site" evidence="7">
    <location>
        <position position="175"/>
    </location>
    <ligand>
        <name>Ca(2+)</name>
        <dbReference type="ChEBI" id="CHEBI:29108"/>
        <label>1</label>
        <note>catalytic</note>
    </ligand>
</feature>
<comment type="similarity">
    <text evidence="2 9">Belongs to the paraoxonase family.</text>
</comment>
<keyword evidence="9" id="KW-0732">Signal</keyword>
<dbReference type="PANTHER" id="PTHR11799">
    <property type="entry name" value="PARAOXONASE"/>
    <property type="match status" value="1"/>
</dbReference>
<feature type="signal peptide" evidence="9">
    <location>
        <begin position="1"/>
        <end position="18"/>
    </location>
</feature>
<feature type="binding site" evidence="7">
    <location>
        <position position="276"/>
    </location>
    <ligand>
        <name>Ca(2+)</name>
        <dbReference type="ChEBI" id="CHEBI:29108"/>
        <label>1</label>
        <note>catalytic</note>
    </ligand>
</feature>
<comment type="cofactor">
    <cofactor evidence="7 9">
        <name>Ca(2+)</name>
        <dbReference type="ChEBI" id="CHEBI:29108"/>
    </cofactor>
    <text evidence="7 9">Binds 2 calcium ions per subunit.</text>
</comment>
<feature type="disulfide bond" description="In form B" evidence="8">
    <location>
        <begin position="45"/>
        <end position="361"/>
    </location>
</feature>
<keyword evidence="7 9" id="KW-0106">Calcium</keyword>
<feature type="binding site" evidence="7">
    <location>
        <position position="57"/>
    </location>
    <ligand>
        <name>Ca(2+)</name>
        <dbReference type="ChEBI" id="CHEBI:29108"/>
        <label>1</label>
        <note>catalytic</note>
    </ligand>
</feature>
<dbReference type="Gene3D" id="2.120.10.30">
    <property type="entry name" value="TolB, C-terminal domain"/>
    <property type="match status" value="1"/>
</dbReference>
<dbReference type="InterPro" id="IPR002640">
    <property type="entry name" value="Arylesterase"/>
</dbReference>
<evidence type="ECO:0000256" key="6">
    <source>
        <dbReference type="PIRSR" id="PIRSR602640-1"/>
    </source>
</evidence>
<sequence>MASKILVLLVPLAAFVFQSLFQPRVRFGDHNHVYNHVYNHVPGTCRLVEGVVHGAEDIVRTRDGLAFISTGMKPPPGFNPDPWYLQAVGKIHLFDLKKPEDGVRELKIEPEEILSEGMGPHGLGLYENHAGEIRLFVVNHHKEGDRVDIFRYVHPEAKLQHVRSVQDPLLYSVNDVLATGMDTFFATNDHYCHAPWAMKLERFMGLAWSNVVYFNGTTASVAADGFSIANSIATTPSGDLVYVSDTLQQHVRVFRRLPDHSLELQRVVPLFTGVDNLNICPETGDLWVGAHPSVSDTFNHIRDRRHLAPSQVLRIQNAAGEYPEVTELYANDGRQLSGSTVAVVYNRRLLIGTVVDTLLYCDIMVPM</sequence>
<name>C3ZRT0_BRAFL</name>
<feature type="binding site" evidence="7">
    <location>
        <position position="56"/>
    </location>
    <ligand>
        <name>Ca(2+)</name>
        <dbReference type="ChEBI" id="CHEBI:29108"/>
        <label>1</label>
        <note>catalytic</note>
    </ligand>
</feature>
<protein>
    <recommendedName>
        <fullName evidence="9">Paraoxonase</fullName>
        <ecNumber evidence="9">3.1.1.2</ecNumber>
    </recommendedName>
</protein>
<dbReference type="EC" id="3.1.1.2" evidence="9"/>
<evidence type="ECO:0000256" key="4">
    <source>
        <dbReference type="ARBA" id="ARBA00023157"/>
    </source>
</evidence>
<evidence type="ECO:0000256" key="3">
    <source>
        <dbReference type="ARBA" id="ARBA00022801"/>
    </source>
</evidence>
<dbReference type="EMBL" id="GG666667">
    <property type="protein sequence ID" value="EEN44730.1"/>
    <property type="molecule type" value="Genomic_DNA"/>
</dbReference>
<accession>C3ZRT0</accession>
<feature type="binding site" evidence="7">
    <location>
        <position position="275"/>
    </location>
    <ligand>
        <name>Ca(2+)</name>
        <dbReference type="ChEBI" id="CHEBI:29108"/>
        <label>1</label>
        <note>catalytic</note>
    </ligand>
</feature>
<evidence type="ECO:0000313" key="10">
    <source>
        <dbReference type="EMBL" id="EEN44730.1"/>
    </source>
</evidence>
<evidence type="ECO:0000256" key="5">
    <source>
        <dbReference type="ARBA" id="ARBA00023180"/>
    </source>
</evidence>
<keyword evidence="4 8" id="KW-1015">Disulfide bond</keyword>
<keyword evidence="7 9" id="KW-0479">Metal-binding</keyword>
<dbReference type="GO" id="GO:0046872">
    <property type="term" value="F:metal ion binding"/>
    <property type="evidence" value="ECO:0007669"/>
    <property type="project" value="UniProtKB-KW"/>
</dbReference>
<evidence type="ECO:0000256" key="9">
    <source>
        <dbReference type="RuleBase" id="RU368025"/>
    </source>
</evidence>
<dbReference type="FunCoup" id="C3ZRT0">
    <property type="interactions" value="401"/>
</dbReference>
<dbReference type="InParanoid" id="C3ZRT0"/>
<dbReference type="AlphaFoldDB" id="C3ZRT0"/>
<feature type="chain" id="PRO_5029946140" description="Paraoxonase" evidence="9">
    <location>
        <begin position="19"/>
        <end position="367"/>
    </location>
</feature>
<dbReference type="PRINTS" id="PR01785">
    <property type="entry name" value="PARAOXONASE"/>
</dbReference>
<feature type="binding site" evidence="7">
    <location>
        <position position="230"/>
    </location>
    <ligand>
        <name>Ca(2+)</name>
        <dbReference type="ChEBI" id="CHEBI:29108"/>
        <label>1</label>
        <note>catalytic</note>
    </ligand>
</feature>
<dbReference type="SUPFAM" id="SSF63829">
    <property type="entry name" value="Calcium-dependent phosphotriesterase"/>
    <property type="match status" value="1"/>
</dbReference>
<feature type="active site" description="Proton acceptor" evidence="6">
    <location>
        <position position="121"/>
    </location>
</feature>
<dbReference type="Pfam" id="PF01731">
    <property type="entry name" value="Arylesterase"/>
    <property type="match status" value="1"/>
</dbReference>
<keyword evidence="5 9" id="KW-0325">Glycoprotein</keyword>
<reference evidence="10" key="1">
    <citation type="journal article" date="2008" name="Nature">
        <title>The amphioxus genome and the evolution of the chordate karyotype.</title>
        <authorList>
            <consortium name="US DOE Joint Genome Institute (JGI-PGF)"/>
            <person name="Putnam N.H."/>
            <person name="Butts T."/>
            <person name="Ferrier D.E.K."/>
            <person name="Furlong R.F."/>
            <person name="Hellsten U."/>
            <person name="Kawashima T."/>
            <person name="Robinson-Rechavi M."/>
            <person name="Shoguchi E."/>
            <person name="Terry A."/>
            <person name="Yu J.-K."/>
            <person name="Benito-Gutierrez E.L."/>
            <person name="Dubchak I."/>
            <person name="Garcia-Fernandez J."/>
            <person name="Gibson-Brown J.J."/>
            <person name="Grigoriev I.V."/>
            <person name="Horton A.C."/>
            <person name="de Jong P.J."/>
            <person name="Jurka J."/>
            <person name="Kapitonov V.V."/>
            <person name="Kohara Y."/>
            <person name="Kuroki Y."/>
            <person name="Lindquist E."/>
            <person name="Lucas S."/>
            <person name="Osoegawa K."/>
            <person name="Pennacchio L.A."/>
            <person name="Salamov A.A."/>
            <person name="Satou Y."/>
            <person name="Sauka-Spengler T."/>
            <person name="Schmutz J."/>
            <person name="Shin-I T."/>
            <person name="Toyoda A."/>
            <person name="Bronner-Fraser M."/>
            <person name="Fujiyama A."/>
            <person name="Holland L.Z."/>
            <person name="Holland P.W.H."/>
            <person name="Satoh N."/>
            <person name="Rokhsar D.S."/>
        </authorList>
    </citation>
    <scope>NUCLEOTIDE SEQUENCE [LARGE SCALE GENOMIC DNA]</scope>
    <source>
        <strain evidence="10">S238N-H82</strain>
        <tissue evidence="10">Testes</tissue>
    </source>
</reference>
<feature type="binding site" evidence="7">
    <location>
        <position position="123"/>
    </location>
    <ligand>
        <name>Ca(2+)</name>
        <dbReference type="ChEBI" id="CHEBI:29108"/>
        <label>1</label>
        <note>catalytic</note>
    </ligand>
</feature>